<protein>
    <submittedName>
        <fullName evidence="1">DUF1836 domain-containing protein</fullName>
    </submittedName>
</protein>
<gene>
    <name evidence="1" type="ORF">D3Z39_16260</name>
</gene>
<proteinExistence type="predicted"/>
<evidence type="ECO:0000313" key="1">
    <source>
        <dbReference type="EMBL" id="NBI80379.1"/>
    </source>
</evidence>
<comment type="caution">
    <text evidence="1">The sequence shown here is derived from an EMBL/GenBank/DDBJ whole genome shotgun (WGS) entry which is preliminary data.</text>
</comment>
<evidence type="ECO:0000313" key="2">
    <source>
        <dbReference type="Proteomes" id="UP000446348"/>
    </source>
</evidence>
<dbReference type="PANTHER" id="PTHR40056:SF1">
    <property type="entry name" value="DUF1836 DOMAIN-CONTAINING PROTEIN"/>
    <property type="match status" value="1"/>
</dbReference>
<dbReference type="EMBL" id="QXWZ01000049">
    <property type="protein sequence ID" value="NBI80379.1"/>
    <property type="molecule type" value="Genomic_DNA"/>
</dbReference>
<name>A0A845RLG0_9FIRM</name>
<sequence length="195" mass="22131">MILYIIDTIRAGGDPMKSFDEILEQAFGDADLQASEVPRIDLYMDQILTLVDEGLARNKRLPGDKLLTKTMVNNYSKERLIMPVRGKKYSRGQVMQLLCILTLKQQLALSDIKKLVSCGQDEMDFERAYTQALLMKDRLRGRLPELLRELVQPDGEMPSAREALLARSLALCAAATQLRRVCEGLIDSWQEDENI</sequence>
<reference evidence="1 2" key="1">
    <citation type="submission" date="2018-08" db="EMBL/GenBank/DDBJ databases">
        <title>Murine metabolic-syndrome-specific gut microbial biobank.</title>
        <authorList>
            <person name="Liu C."/>
        </authorList>
    </citation>
    <scope>NUCLEOTIDE SEQUENCE [LARGE SCALE GENOMIC DNA]</scope>
    <source>
        <strain evidence="1 2">X69</strain>
    </source>
</reference>
<dbReference type="Proteomes" id="UP000446348">
    <property type="component" value="Unassembled WGS sequence"/>
</dbReference>
<dbReference type="InterPro" id="IPR014975">
    <property type="entry name" value="DUF1836"/>
</dbReference>
<dbReference type="Pfam" id="PF08876">
    <property type="entry name" value="DUF1836"/>
    <property type="match status" value="1"/>
</dbReference>
<dbReference type="AlphaFoldDB" id="A0A845RLG0"/>
<accession>A0A845RLG0</accession>
<organism evidence="1 2">
    <name type="scientific">Anaerotruncus colihominis</name>
    <dbReference type="NCBI Taxonomy" id="169435"/>
    <lineage>
        <taxon>Bacteria</taxon>
        <taxon>Bacillati</taxon>
        <taxon>Bacillota</taxon>
        <taxon>Clostridia</taxon>
        <taxon>Eubacteriales</taxon>
        <taxon>Oscillospiraceae</taxon>
        <taxon>Anaerotruncus</taxon>
    </lineage>
</organism>
<dbReference type="PANTHER" id="PTHR40056">
    <property type="entry name" value="HYPOTHETICAL CYTOSOLIC PROTEIN"/>
    <property type="match status" value="1"/>
</dbReference>